<dbReference type="CDD" id="cd04380">
    <property type="entry name" value="RhoGAP_OCRL1"/>
    <property type="match status" value="1"/>
</dbReference>
<keyword evidence="5" id="KW-0472">Membrane</keyword>
<dbReference type="Gene3D" id="3.60.10.10">
    <property type="entry name" value="Endonuclease/exonuclease/phosphatase"/>
    <property type="match status" value="1"/>
</dbReference>
<dbReference type="InterPro" id="IPR000300">
    <property type="entry name" value="IPPc"/>
</dbReference>
<organism evidence="7 8">
    <name type="scientific">Mytilus coruscus</name>
    <name type="common">Sea mussel</name>
    <dbReference type="NCBI Taxonomy" id="42192"/>
    <lineage>
        <taxon>Eukaryota</taxon>
        <taxon>Metazoa</taxon>
        <taxon>Spiralia</taxon>
        <taxon>Lophotrochozoa</taxon>
        <taxon>Mollusca</taxon>
        <taxon>Bivalvia</taxon>
        <taxon>Autobranchia</taxon>
        <taxon>Pteriomorphia</taxon>
        <taxon>Mytilida</taxon>
        <taxon>Mytiloidea</taxon>
        <taxon>Mytilidae</taxon>
        <taxon>Mytilinae</taxon>
        <taxon>Mytilus</taxon>
    </lineage>
</organism>
<dbReference type="OrthoDB" id="7862313at2759"/>
<evidence type="ECO:0000256" key="3">
    <source>
        <dbReference type="ARBA" id="ARBA00022753"/>
    </source>
</evidence>
<dbReference type="SMART" id="SM00128">
    <property type="entry name" value="IPPc"/>
    <property type="match status" value="1"/>
</dbReference>
<dbReference type="GO" id="GO:0030670">
    <property type="term" value="C:phagocytic vesicle membrane"/>
    <property type="evidence" value="ECO:0007669"/>
    <property type="project" value="UniProtKB-SubCell"/>
</dbReference>
<name>A0A6J8EBH3_MYTCO</name>
<dbReference type="Pfam" id="PF22669">
    <property type="entry name" value="Exo_endo_phos2"/>
    <property type="match status" value="1"/>
</dbReference>
<dbReference type="SUPFAM" id="SSF48350">
    <property type="entry name" value="GTPase activation domain, GAP"/>
    <property type="match status" value="1"/>
</dbReference>
<keyword evidence="5" id="KW-1133">Transmembrane helix</keyword>
<reference evidence="7 8" key="1">
    <citation type="submission" date="2020-06" db="EMBL/GenBank/DDBJ databases">
        <authorList>
            <person name="Li R."/>
            <person name="Bekaert M."/>
        </authorList>
    </citation>
    <scope>NUCLEOTIDE SEQUENCE [LARGE SCALE GENOMIC DNA]</scope>
    <source>
        <strain evidence="8">wild</strain>
    </source>
</reference>
<dbReference type="PANTHER" id="PTHR11200:SF300">
    <property type="entry name" value="TYPE II INOSITOL 1,4,5-TRISPHOSPHATE 5-PHOSPHATASE"/>
    <property type="match status" value="1"/>
</dbReference>
<dbReference type="EMBL" id="CACVKT020008868">
    <property type="protein sequence ID" value="CAC5418119.1"/>
    <property type="molecule type" value="Genomic_DNA"/>
</dbReference>
<accession>A0A6J8EBH3</accession>
<dbReference type="InterPro" id="IPR047078">
    <property type="entry name" value="RhoGAP_OCRL1"/>
</dbReference>
<dbReference type="InterPro" id="IPR036691">
    <property type="entry name" value="Endo/exonu/phosph_ase_sf"/>
</dbReference>
<protein>
    <submittedName>
        <fullName evidence="7">INPP5B_F</fullName>
        <ecNumber evidence="7">3.1.3.36</ecNumber>
    </submittedName>
</protein>
<sequence>METPRRKIRTSTQAPMVSQVRQNCLRNQIFSPAGSGLGSSPATGTLHDVHTETMPDIRYRRRIGHCSPRNNQDRAVQEMSNTEKDGGNCWKKFWQIWVSLLTLSSGLVASAWIYFPNNRVVQKSQEYVMIGLLAIICLIISTIVLKFVWNSVISGYKAENTVYTWSRNRRSPNHMYNGLSRTPDNVITETDTPYDSDEMPSYSCPRCNRPVINGQRQMELESPGQTSENMGLSLGHVQLPESDSLLQLVFWLGDLNYRLNDLDRDKHDKVKTMIQNSNFKELMSYDQLHRQLGRTDVFKGYSEAVIEFKPTYKYDINSDDWDSSLHYISVSGNYIASSFGSSLEALIQMHGPVREIPTAQLVEIEQPGSLVKRDVLNQGGSLHAIPKEIWRLVDHLLEYGCDQEDLFQQPGLNKEIQQIRDCLDTGTPDKIPGSIHSIAEGLLLFLESLPDPVIPKSVHRRCLECSNNYLLCKQIIMQIPEYHRNVFKYLCEKIIIPLFLEIDNADRKLSCENGVKYIVGKGVSAKRYNIIMSQVSETLMIIEK</sequence>
<dbReference type="InterPro" id="IPR000198">
    <property type="entry name" value="RhoGAP_dom"/>
</dbReference>
<feature type="transmembrane region" description="Helical" evidence="5">
    <location>
        <begin position="127"/>
        <end position="149"/>
    </location>
</feature>
<keyword evidence="7" id="KW-0378">Hydrolase</keyword>
<dbReference type="GO" id="GO:0031901">
    <property type="term" value="C:early endosome membrane"/>
    <property type="evidence" value="ECO:0007669"/>
    <property type="project" value="UniProtKB-SubCell"/>
</dbReference>
<evidence type="ECO:0000256" key="1">
    <source>
        <dbReference type="ARBA" id="ARBA00004146"/>
    </source>
</evidence>
<proteinExistence type="predicted"/>
<evidence type="ECO:0000256" key="4">
    <source>
        <dbReference type="ARBA" id="ARBA00023329"/>
    </source>
</evidence>
<dbReference type="Proteomes" id="UP000507470">
    <property type="component" value="Unassembled WGS sequence"/>
</dbReference>
<feature type="domain" description="Rho-GAP" evidence="6">
    <location>
        <begin position="371"/>
        <end position="544"/>
    </location>
</feature>
<dbReference type="Gene3D" id="1.10.555.10">
    <property type="entry name" value="Rho GTPase activation protein"/>
    <property type="match status" value="1"/>
</dbReference>
<evidence type="ECO:0000313" key="8">
    <source>
        <dbReference type="Proteomes" id="UP000507470"/>
    </source>
</evidence>
<keyword evidence="8" id="KW-1185">Reference proteome</keyword>
<dbReference type="PANTHER" id="PTHR11200">
    <property type="entry name" value="INOSITOL 5-PHOSPHATASE"/>
    <property type="match status" value="1"/>
</dbReference>
<keyword evidence="4" id="KW-0968">Cytoplasmic vesicle</keyword>
<evidence type="ECO:0000313" key="7">
    <source>
        <dbReference type="EMBL" id="CAC5418119.1"/>
    </source>
</evidence>
<evidence type="ECO:0000256" key="2">
    <source>
        <dbReference type="ARBA" id="ARBA00004580"/>
    </source>
</evidence>
<dbReference type="GO" id="GO:0046856">
    <property type="term" value="P:phosphatidylinositol dephosphorylation"/>
    <property type="evidence" value="ECO:0007669"/>
    <property type="project" value="InterPro"/>
</dbReference>
<dbReference type="InterPro" id="IPR046985">
    <property type="entry name" value="IP5"/>
</dbReference>
<evidence type="ECO:0000256" key="5">
    <source>
        <dbReference type="SAM" id="Phobius"/>
    </source>
</evidence>
<feature type="transmembrane region" description="Helical" evidence="5">
    <location>
        <begin position="94"/>
        <end position="115"/>
    </location>
</feature>
<evidence type="ECO:0000259" key="6">
    <source>
        <dbReference type="PROSITE" id="PS50238"/>
    </source>
</evidence>
<gene>
    <name evidence="7" type="ORF">MCOR_50578</name>
</gene>
<dbReference type="GO" id="GO:0004439">
    <property type="term" value="F:phosphatidylinositol-4,5-bisphosphate 5-phosphatase activity"/>
    <property type="evidence" value="ECO:0007669"/>
    <property type="project" value="UniProtKB-EC"/>
</dbReference>
<dbReference type="InterPro" id="IPR008936">
    <property type="entry name" value="Rho_GTPase_activation_prot"/>
</dbReference>
<dbReference type="AlphaFoldDB" id="A0A6J8EBH3"/>
<dbReference type="SMART" id="SM00324">
    <property type="entry name" value="RhoGAP"/>
    <property type="match status" value="1"/>
</dbReference>
<dbReference type="SUPFAM" id="SSF56219">
    <property type="entry name" value="DNase I-like"/>
    <property type="match status" value="1"/>
</dbReference>
<dbReference type="Pfam" id="PF00620">
    <property type="entry name" value="RhoGAP"/>
    <property type="match status" value="1"/>
</dbReference>
<keyword evidence="5" id="KW-0812">Transmembrane</keyword>
<dbReference type="FunFam" id="1.10.555.10:FF:000012">
    <property type="entry name" value="Putative inositol polyphosphate 5-phosphatase OCRL-1"/>
    <property type="match status" value="1"/>
</dbReference>
<comment type="subcellular location">
    <subcellularLocation>
        <location evidence="2">Cytoplasmic vesicle</location>
        <location evidence="2">Phagosome membrane</location>
    </subcellularLocation>
    <subcellularLocation>
        <location evidence="1">Early endosome membrane</location>
    </subcellularLocation>
</comment>
<dbReference type="GO" id="GO:0007165">
    <property type="term" value="P:signal transduction"/>
    <property type="evidence" value="ECO:0007669"/>
    <property type="project" value="InterPro"/>
</dbReference>
<keyword evidence="3" id="KW-0967">Endosome</keyword>
<dbReference type="PROSITE" id="PS50238">
    <property type="entry name" value="RHOGAP"/>
    <property type="match status" value="1"/>
</dbReference>
<dbReference type="EC" id="3.1.3.36" evidence="7"/>